<proteinExistence type="predicted"/>
<reference evidence="2" key="1">
    <citation type="journal article" date="2019" name="Int. J. Syst. Evol. Microbiol.">
        <title>The Global Catalogue of Microorganisms (GCM) 10K type strain sequencing project: providing services to taxonomists for standard genome sequencing and annotation.</title>
        <authorList>
            <consortium name="The Broad Institute Genomics Platform"/>
            <consortium name="The Broad Institute Genome Sequencing Center for Infectious Disease"/>
            <person name="Wu L."/>
            <person name="Ma J."/>
        </authorList>
    </citation>
    <scope>NUCLEOTIDE SEQUENCE [LARGE SCALE GENOMIC DNA]</scope>
    <source>
        <strain evidence="2">PCU 266</strain>
    </source>
</reference>
<evidence type="ECO:0000313" key="2">
    <source>
        <dbReference type="Proteomes" id="UP001596160"/>
    </source>
</evidence>
<dbReference type="RefSeq" id="WP_344477940.1">
    <property type="nucleotide sequence ID" value="NZ_BAAASB010000009.1"/>
</dbReference>
<keyword evidence="2" id="KW-1185">Reference proteome</keyword>
<name>A0ABW0AK61_9ACTN</name>
<evidence type="ECO:0000313" key="1">
    <source>
        <dbReference type="EMBL" id="MFC5152630.1"/>
    </source>
</evidence>
<sequence length="55" mass="6212">MGLTPAERVEFSLLVPDRETVLTVGAMPTEAQKTWFQRNLRSVQDCSYEPELSPS</sequence>
<dbReference type="EMBL" id="JBHSKP010000006">
    <property type="protein sequence ID" value="MFC5152630.1"/>
    <property type="molecule type" value="Genomic_DNA"/>
</dbReference>
<accession>A0ABW0AK61</accession>
<gene>
    <name evidence="1" type="ORF">ACFPRH_12865</name>
</gene>
<dbReference type="Proteomes" id="UP001596160">
    <property type="component" value="Unassembled WGS sequence"/>
</dbReference>
<protein>
    <submittedName>
        <fullName evidence="1">Uncharacterized protein</fullName>
    </submittedName>
</protein>
<organism evidence="1 2">
    <name type="scientific">Streptomyces amakusaensis</name>
    <dbReference type="NCBI Taxonomy" id="67271"/>
    <lineage>
        <taxon>Bacteria</taxon>
        <taxon>Bacillati</taxon>
        <taxon>Actinomycetota</taxon>
        <taxon>Actinomycetes</taxon>
        <taxon>Kitasatosporales</taxon>
        <taxon>Streptomycetaceae</taxon>
        <taxon>Streptomyces</taxon>
    </lineage>
</organism>
<comment type="caution">
    <text evidence="1">The sequence shown here is derived from an EMBL/GenBank/DDBJ whole genome shotgun (WGS) entry which is preliminary data.</text>
</comment>